<evidence type="ECO:0000256" key="1">
    <source>
        <dbReference type="SAM" id="MobiDB-lite"/>
    </source>
</evidence>
<dbReference type="STRING" id="3476.A0A2P5C3L0"/>
<dbReference type="EMBL" id="JXTB01000181">
    <property type="protein sequence ID" value="PON55647.1"/>
    <property type="molecule type" value="Genomic_DNA"/>
</dbReference>
<reference evidence="3" key="1">
    <citation type="submission" date="2016-06" db="EMBL/GenBank/DDBJ databases">
        <title>Parallel loss of symbiosis genes in relatives of nitrogen-fixing non-legume Parasponia.</title>
        <authorList>
            <person name="Van Velzen R."/>
            <person name="Holmer R."/>
            <person name="Bu F."/>
            <person name="Rutten L."/>
            <person name="Van Zeijl A."/>
            <person name="Liu W."/>
            <person name="Santuari L."/>
            <person name="Cao Q."/>
            <person name="Sharma T."/>
            <person name="Shen D."/>
            <person name="Roswanjaya Y."/>
            <person name="Wardhani T."/>
            <person name="Kalhor M.S."/>
            <person name="Jansen J."/>
            <person name="Van den Hoogen J."/>
            <person name="Gungor B."/>
            <person name="Hartog M."/>
            <person name="Hontelez J."/>
            <person name="Verver J."/>
            <person name="Yang W.-C."/>
            <person name="Schijlen E."/>
            <person name="Repin R."/>
            <person name="Schilthuizen M."/>
            <person name="Schranz E."/>
            <person name="Heidstra R."/>
            <person name="Miyata K."/>
            <person name="Fedorova E."/>
            <person name="Kohlen W."/>
            <person name="Bisseling T."/>
            <person name="Smit S."/>
            <person name="Geurts R."/>
        </authorList>
    </citation>
    <scope>NUCLEOTIDE SEQUENCE [LARGE SCALE GENOMIC DNA]</scope>
    <source>
        <strain evidence="3">cv. WU1-14</strain>
    </source>
</reference>
<name>A0A2P5C3L0_PARAD</name>
<dbReference type="SUPFAM" id="SSF54001">
    <property type="entry name" value="Cysteine proteinases"/>
    <property type="match status" value="1"/>
</dbReference>
<feature type="region of interest" description="Disordered" evidence="1">
    <location>
        <begin position="140"/>
        <end position="170"/>
    </location>
</feature>
<evidence type="ECO:0000313" key="3">
    <source>
        <dbReference type="Proteomes" id="UP000237105"/>
    </source>
</evidence>
<feature type="compositionally biased region" description="Polar residues" evidence="1">
    <location>
        <begin position="142"/>
        <end position="170"/>
    </location>
</feature>
<gene>
    <name evidence="2" type="ORF">PanWU01x14_187150</name>
</gene>
<dbReference type="InterPro" id="IPR038765">
    <property type="entry name" value="Papain-like_cys_pep_sf"/>
</dbReference>
<comment type="caution">
    <text evidence="2">The sequence shown here is derived from an EMBL/GenBank/DDBJ whole genome shotgun (WGS) entry which is preliminary data.</text>
</comment>
<keyword evidence="3" id="KW-1185">Reference proteome</keyword>
<feature type="non-terminal residue" evidence="2">
    <location>
        <position position="170"/>
    </location>
</feature>
<dbReference type="Gene3D" id="1.10.287.2250">
    <property type="match status" value="1"/>
</dbReference>
<dbReference type="AlphaFoldDB" id="A0A2P5C3L0"/>
<accession>A0A2P5C3L0</accession>
<sequence length="170" mass="20105">MSCKFSFLDNFYLDYELEQDLCGPRGLYRFVKYILRFIDDHNTQILSFKPNLNRFADLTDEEYRSKYPLVVDKQPRYIPTGKLIELLNKKRRSLCKKLGNEKMETMDQKLYEDFVPHNTRSNRRILVIDDSPQFKKYVAPKSSLTTNTRRSLQTSFEASSPENIVSSQPK</sequence>
<proteinExistence type="predicted"/>
<evidence type="ECO:0000313" key="2">
    <source>
        <dbReference type="EMBL" id="PON55647.1"/>
    </source>
</evidence>
<organism evidence="2 3">
    <name type="scientific">Parasponia andersonii</name>
    <name type="common">Sponia andersonii</name>
    <dbReference type="NCBI Taxonomy" id="3476"/>
    <lineage>
        <taxon>Eukaryota</taxon>
        <taxon>Viridiplantae</taxon>
        <taxon>Streptophyta</taxon>
        <taxon>Embryophyta</taxon>
        <taxon>Tracheophyta</taxon>
        <taxon>Spermatophyta</taxon>
        <taxon>Magnoliopsida</taxon>
        <taxon>eudicotyledons</taxon>
        <taxon>Gunneridae</taxon>
        <taxon>Pentapetalae</taxon>
        <taxon>rosids</taxon>
        <taxon>fabids</taxon>
        <taxon>Rosales</taxon>
        <taxon>Cannabaceae</taxon>
        <taxon>Parasponia</taxon>
    </lineage>
</organism>
<protein>
    <submittedName>
        <fullName evidence="2">Uncharacterized protein</fullName>
    </submittedName>
</protein>
<dbReference type="Proteomes" id="UP000237105">
    <property type="component" value="Unassembled WGS sequence"/>
</dbReference>